<comment type="caution">
    <text evidence="12">The sequence shown here is derived from an EMBL/GenBank/DDBJ whole genome shotgun (WGS) entry which is preliminary data.</text>
</comment>
<keyword evidence="3 5" id="KW-0597">Phosphoprotein</keyword>
<dbReference type="RefSeq" id="WP_422920809.1">
    <property type="nucleotide sequence ID" value="NZ_JAMZEJ010000009.1"/>
</dbReference>
<dbReference type="Pfam" id="PF03693">
    <property type="entry name" value="ParD_antitoxin"/>
    <property type="match status" value="1"/>
</dbReference>
<evidence type="ECO:0000256" key="5">
    <source>
        <dbReference type="PROSITE-ProRule" id="PRU00169"/>
    </source>
</evidence>
<dbReference type="InterPro" id="IPR038296">
    <property type="entry name" value="ParD_sf"/>
</dbReference>
<evidence type="ECO:0000259" key="11">
    <source>
        <dbReference type="PROSITE" id="PS50113"/>
    </source>
</evidence>
<organism evidence="12 13">
    <name type="scientific">Rhizosaccharibacter radicis</name>
    <dbReference type="NCBI Taxonomy" id="2782605"/>
    <lineage>
        <taxon>Bacteria</taxon>
        <taxon>Pseudomonadati</taxon>
        <taxon>Pseudomonadota</taxon>
        <taxon>Alphaproteobacteria</taxon>
        <taxon>Acetobacterales</taxon>
        <taxon>Acetobacteraceae</taxon>
        <taxon>Rhizosaccharibacter</taxon>
    </lineage>
</organism>
<dbReference type="CDD" id="cd16919">
    <property type="entry name" value="HATPase_CckA-like"/>
    <property type="match status" value="1"/>
</dbReference>
<dbReference type="InterPro" id="IPR003594">
    <property type="entry name" value="HATPase_dom"/>
</dbReference>
<dbReference type="Pfam" id="PF02518">
    <property type="entry name" value="HATPase_c"/>
    <property type="match status" value="1"/>
</dbReference>
<sequence length="1086" mass="118131">MSLRQTLNVSLTSELENFISDRIEDGQYANAGDVVRTALKLLRERAEGCAAGWPVGGGECGALIRDHDWSRTPLGRTEGWSAALRITVSNIVHSPVPKVLMWGADHVMLYNDAYRAIAGGNHPQALGGTVQAVWPEIWDFNRDALERGFRGEVMFFRDRPLTLLRNGLPEEVFFDLFFTPIHEDDGHIGGVMCTVIENTEKVRAERRLTEQEADLRSITDAMPVLVSLLDRDYRYRFANRAYAEWFGRPMEDIIGSHVRDLLGADAFEERRNALERAFAGESVAVEMAMPHPDGPRRVETRYVPRRDADGAVSGIHILVLDVEDRARRAEALAVSNRRFRTAMDAVHGILWTNSADGRMVGEQPGWSALTGQTLAEYQDFGWAAAVHPDDAQPTIDAWNAAVADKRMFVFEHRVRHRSGQWRSFAIRGLPMLDERGEITEWVGVHTDITHQRAAEGALREQAEALARQVRHRERAEEQLRQLNETLEARVISEIEERRLAEAKLAQAQKLETVGKLTGGVAHDFNNLLQVVSGNLQLLRKDVAGHERAERRVANALAGVSRGAKLAAQLLAFGRRQALEPRVVNITRLIHGMDDMLRRAIGEAIEVETVFSGGLWNTFIDPAQIENALLNLAINARDAMNGSGRLTIELSNASLDESYTSVHDDLKPGQYVMMAVTDTGSGMTPEIVSRVFEPFFSTKPEGKGSGLGLSMVYGFVKQSGGHVAIYSEPGHGTTIRLYLPRATATEDVAVPVDTGPVVGGTETVLVVEDDAEVRGTVVEMLSDLGYRVLKAVDAVSALSVVESGIPIDLLFTDVVMPGTLKSPELARKARERLPGIAVLFTSGYTQNAIVHGGRLDAGVELLSKPYTREALARRIRHVLANRAQQQLARGRQPLAEGGTGPAANPGSLTGPFASGEERLPVAPAAGHAGEARPGADPDLAGSADEALRPLAFRPPPPPALATVLLVEDDSLIRLSTADILRDGGYEVREAESADEALDWLRNGTADVLVTDLNLPGTSGDTLAARVRAMRPATGVVFATGDAGSITRPTDGARVLNKPFSPEELLDAVAGVCPAAAHARRLSDAVGD</sequence>
<dbReference type="InterPro" id="IPR010985">
    <property type="entry name" value="Ribbon_hlx_hlx"/>
</dbReference>
<dbReference type="SMART" id="SM00448">
    <property type="entry name" value="REC"/>
    <property type="match status" value="2"/>
</dbReference>
<dbReference type="PANTHER" id="PTHR43065">
    <property type="entry name" value="SENSOR HISTIDINE KINASE"/>
    <property type="match status" value="1"/>
</dbReference>
<feature type="domain" description="PAS" evidence="10">
    <location>
        <begin position="211"/>
        <end position="281"/>
    </location>
</feature>
<dbReference type="EC" id="2.7.13.3" evidence="2"/>
<evidence type="ECO:0000256" key="1">
    <source>
        <dbReference type="ARBA" id="ARBA00000085"/>
    </source>
</evidence>
<keyword evidence="4" id="KW-1277">Toxin-antitoxin system</keyword>
<dbReference type="InterPro" id="IPR022789">
    <property type="entry name" value="ParD"/>
</dbReference>
<dbReference type="PROSITE" id="PS50110">
    <property type="entry name" value="RESPONSE_REGULATORY"/>
    <property type="match status" value="2"/>
</dbReference>
<dbReference type="CDD" id="cd18161">
    <property type="entry name" value="REC_hyHK_blue-like"/>
    <property type="match status" value="1"/>
</dbReference>
<dbReference type="SUPFAM" id="SSF47598">
    <property type="entry name" value="Ribbon-helix-helix"/>
    <property type="match status" value="1"/>
</dbReference>
<dbReference type="SUPFAM" id="SSF52172">
    <property type="entry name" value="CheY-like"/>
    <property type="match status" value="2"/>
</dbReference>
<dbReference type="PROSITE" id="PS50112">
    <property type="entry name" value="PAS"/>
    <property type="match status" value="1"/>
</dbReference>
<feature type="modified residue" description="4-aspartylphosphate" evidence="5">
    <location>
        <position position="812"/>
    </location>
</feature>
<comment type="catalytic activity">
    <reaction evidence="1">
        <text>ATP + protein L-histidine = ADP + protein N-phospho-L-histidine.</text>
        <dbReference type="EC" id="2.7.13.3"/>
    </reaction>
</comment>
<dbReference type="Pfam" id="PF00072">
    <property type="entry name" value="Response_reg"/>
    <property type="match status" value="2"/>
</dbReference>
<dbReference type="SUPFAM" id="SSF47384">
    <property type="entry name" value="Homodimeric domain of signal transducing histidine kinase"/>
    <property type="match status" value="1"/>
</dbReference>
<dbReference type="CDD" id="cd00156">
    <property type="entry name" value="REC"/>
    <property type="match status" value="1"/>
</dbReference>
<name>A0ABT1W257_9PROT</name>
<dbReference type="Gene3D" id="3.30.450.20">
    <property type="entry name" value="PAS domain"/>
    <property type="match status" value="3"/>
</dbReference>
<evidence type="ECO:0000256" key="3">
    <source>
        <dbReference type="ARBA" id="ARBA00022553"/>
    </source>
</evidence>
<dbReference type="InterPro" id="IPR000014">
    <property type="entry name" value="PAS"/>
</dbReference>
<dbReference type="PROSITE" id="PS50109">
    <property type="entry name" value="HIS_KIN"/>
    <property type="match status" value="1"/>
</dbReference>
<dbReference type="InterPro" id="IPR003661">
    <property type="entry name" value="HisK_dim/P_dom"/>
</dbReference>
<dbReference type="Gene3D" id="1.10.287.130">
    <property type="match status" value="1"/>
</dbReference>
<dbReference type="SMART" id="SM00387">
    <property type="entry name" value="HATPase_c"/>
    <property type="match status" value="1"/>
</dbReference>
<dbReference type="InterPro" id="IPR013656">
    <property type="entry name" value="PAS_4"/>
</dbReference>
<dbReference type="InterPro" id="IPR013655">
    <property type="entry name" value="PAS_fold_3"/>
</dbReference>
<keyword evidence="13" id="KW-1185">Reference proteome</keyword>
<feature type="domain" description="Response regulatory" evidence="9">
    <location>
        <begin position="762"/>
        <end position="878"/>
    </location>
</feature>
<feature type="domain" description="Response regulatory" evidence="9">
    <location>
        <begin position="961"/>
        <end position="1071"/>
    </location>
</feature>
<dbReference type="Gene3D" id="3.40.50.2300">
    <property type="match status" value="2"/>
</dbReference>
<evidence type="ECO:0000313" key="12">
    <source>
        <dbReference type="EMBL" id="MCQ8242054.1"/>
    </source>
</evidence>
<dbReference type="InterPro" id="IPR036890">
    <property type="entry name" value="HATPase_C_sf"/>
</dbReference>
<evidence type="ECO:0000256" key="7">
    <source>
        <dbReference type="SAM" id="MobiDB-lite"/>
    </source>
</evidence>
<feature type="modified residue" description="4-aspartylphosphate" evidence="5">
    <location>
        <position position="1010"/>
    </location>
</feature>
<dbReference type="PANTHER" id="PTHR43065:SF42">
    <property type="entry name" value="TWO-COMPONENT SENSOR PPRA"/>
    <property type="match status" value="1"/>
</dbReference>
<dbReference type="InterPro" id="IPR011006">
    <property type="entry name" value="CheY-like_superfamily"/>
</dbReference>
<dbReference type="Proteomes" id="UP001524547">
    <property type="component" value="Unassembled WGS sequence"/>
</dbReference>
<dbReference type="CDD" id="cd00082">
    <property type="entry name" value="HisKA"/>
    <property type="match status" value="1"/>
</dbReference>
<dbReference type="CDD" id="cd00130">
    <property type="entry name" value="PAS"/>
    <property type="match status" value="2"/>
</dbReference>
<dbReference type="InterPro" id="IPR001789">
    <property type="entry name" value="Sig_transdc_resp-reg_receiver"/>
</dbReference>
<dbReference type="EMBL" id="JAMZEJ010000009">
    <property type="protein sequence ID" value="MCQ8242054.1"/>
    <property type="molecule type" value="Genomic_DNA"/>
</dbReference>
<dbReference type="Gene3D" id="3.30.565.10">
    <property type="entry name" value="Histidine kinase-like ATPase, C-terminal domain"/>
    <property type="match status" value="1"/>
</dbReference>
<evidence type="ECO:0000259" key="8">
    <source>
        <dbReference type="PROSITE" id="PS50109"/>
    </source>
</evidence>
<feature type="region of interest" description="Disordered" evidence="7">
    <location>
        <begin position="885"/>
        <end position="915"/>
    </location>
</feature>
<feature type="domain" description="Histidine kinase" evidence="8">
    <location>
        <begin position="519"/>
        <end position="742"/>
    </location>
</feature>
<evidence type="ECO:0000259" key="9">
    <source>
        <dbReference type="PROSITE" id="PS50110"/>
    </source>
</evidence>
<dbReference type="InterPro" id="IPR000700">
    <property type="entry name" value="PAS-assoc_C"/>
</dbReference>
<dbReference type="SUPFAM" id="SSF55785">
    <property type="entry name" value="PYP-like sensor domain (PAS domain)"/>
    <property type="match status" value="3"/>
</dbReference>
<dbReference type="SUPFAM" id="SSF55874">
    <property type="entry name" value="ATPase domain of HSP90 chaperone/DNA topoisomerase II/histidine kinase"/>
    <property type="match status" value="1"/>
</dbReference>
<reference evidence="12 13" key="1">
    <citation type="submission" date="2022-06" db="EMBL/GenBank/DDBJ databases">
        <title>Rhizosaccharibacter gen. nov. sp. nov. KSS12, endophytic bacteria isolated from sugarcane.</title>
        <authorList>
            <person name="Pitiwittayakul N."/>
        </authorList>
    </citation>
    <scope>NUCLEOTIDE SEQUENCE [LARGE SCALE GENOMIC DNA]</scope>
    <source>
        <strain evidence="12 13">KSS12</strain>
    </source>
</reference>
<accession>A0ABT1W257</accession>
<feature type="coiled-coil region" evidence="6">
    <location>
        <begin position="458"/>
        <end position="492"/>
    </location>
</feature>
<evidence type="ECO:0000256" key="6">
    <source>
        <dbReference type="SAM" id="Coils"/>
    </source>
</evidence>
<evidence type="ECO:0000259" key="10">
    <source>
        <dbReference type="PROSITE" id="PS50112"/>
    </source>
</evidence>
<dbReference type="PRINTS" id="PR00344">
    <property type="entry name" value="BCTRLSENSOR"/>
</dbReference>
<evidence type="ECO:0000313" key="13">
    <source>
        <dbReference type="Proteomes" id="UP001524547"/>
    </source>
</evidence>
<dbReference type="PROSITE" id="PS50113">
    <property type="entry name" value="PAC"/>
    <property type="match status" value="1"/>
</dbReference>
<dbReference type="InterPro" id="IPR001610">
    <property type="entry name" value="PAC"/>
</dbReference>
<gene>
    <name evidence="12" type="ORF">NFI88_14535</name>
</gene>
<evidence type="ECO:0000256" key="2">
    <source>
        <dbReference type="ARBA" id="ARBA00012438"/>
    </source>
</evidence>
<dbReference type="InterPro" id="IPR005467">
    <property type="entry name" value="His_kinase_dom"/>
</dbReference>
<dbReference type="Pfam" id="PF08447">
    <property type="entry name" value="PAS_3"/>
    <property type="match status" value="1"/>
</dbReference>
<dbReference type="InterPro" id="IPR035965">
    <property type="entry name" value="PAS-like_dom_sf"/>
</dbReference>
<dbReference type="InterPro" id="IPR004358">
    <property type="entry name" value="Sig_transdc_His_kin-like_C"/>
</dbReference>
<dbReference type="Gene3D" id="6.10.10.120">
    <property type="entry name" value="Antitoxin ParD1-like"/>
    <property type="match status" value="1"/>
</dbReference>
<feature type="domain" description="PAC" evidence="11">
    <location>
        <begin position="408"/>
        <end position="460"/>
    </location>
</feature>
<keyword evidence="6" id="KW-0175">Coiled coil</keyword>
<dbReference type="SMART" id="SM00091">
    <property type="entry name" value="PAS"/>
    <property type="match status" value="2"/>
</dbReference>
<proteinExistence type="predicted"/>
<dbReference type="InterPro" id="IPR036097">
    <property type="entry name" value="HisK_dim/P_sf"/>
</dbReference>
<protein>
    <recommendedName>
        <fullName evidence="2">histidine kinase</fullName>
        <ecNumber evidence="2">2.7.13.3</ecNumber>
    </recommendedName>
</protein>
<dbReference type="NCBIfam" id="TIGR00229">
    <property type="entry name" value="sensory_box"/>
    <property type="match status" value="2"/>
</dbReference>
<dbReference type="SMART" id="SM00388">
    <property type="entry name" value="HisKA"/>
    <property type="match status" value="1"/>
</dbReference>
<evidence type="ECO:0000256" key="4">
    <source>
        <dbReference type="ARBA" id="ARBA00022649"/>
    </source>
</evidence>
<dbReference type="Pfam" id="PF08448">
    <property type="entry name" value="PAS_4"/>
    <property type="match status" value="1"/>
</dbReference>
<dbReference type="SMART" id="SM00086">
    <property type="entry name" value="PAC"/>
    <property type="match status" value="2"/>
</dbReference>